<evidence type="ECO:0000313" key="4">
    <source>
        <dbReference type="EMBL" id="AWR93993.1"/>
    </source>
</evidence>
<keyword evidence="2 4" id="KW-0067">ATP-binding</keyword>
<dbReference type="Pfam" id="PF17862">
    <property type="entry name" value="AAA_lid_3"/>
    <property type="match status" value="1"/>
</dbReference>
<gene>
    <name evidence="4" type="ORF">DFR85_04520</name>
</gene>
<name>A0A2U9ID85_9CREN</name>
<dbReference type="AlphaFoldDB" id="A0A2U9ID85"/>
<dbReference type="PANTHER" id="PTHR23074:SF83">
    <property type="entry name" value="VACUOLAR PROTEIN SORTING-ASSOCIATED PROTEIN 4A"/>
    <property type="match status" value="1"/>
</dbReference>
<dbReference type="EMBL" id="CP029289">
    <property type="protein sequence ID" value="AWR93993.1"/>
    <property type="molecule type" value="Genomic_DNA"/>
</dbReference>
<evidence type="ECO:0000313" key="5">
    <source>
        <dbReference type="Proteomes" id="UP000248044"/>
    </source>
</evidence>
<sequence length="368" mass="42081">MSIDFLILNQIKKLETEAEYYEKNGEKDKAYKVYEKIAYLYEEAASKALLQSTRELYLMKAGEYRSRINATKEKINGDEPDYTQIAKSMIEKTNLTWDNISGLEKIKSLLRQAVGIAISKPEKPVKIDPPRSILLFGPPGTGKTLLASAASNSINATFFNADISRILSRYVGDSPKTIDSLFLLARKMSPSIIFFDEFDSVSLNREEKENIGAGLIQKILTEMDGFRKSRDFVMVIGSTNRPWALDEAILNRFDYRIYVPLPDFEARRGIFEIELGKNNFEIEADYDDLAKKTEGYSGREISHICKKAIMSMIKRMNPDIENAKPGYKLRIGKITKEELYKSIDDTKPSVSKEIIKKYEEWNKEYGSE</sequence>
<dbReference type="SMART" id="SM00382">
    <property type="entry name" value="AAA"/>
    <property type="match status" value="1"/>
</dbReference>
<proteinExistence type="predicted"/>
<reference evidence="4 5" key="1">
    <citation type="submission" date="2018-05" db="EMBL/GenBank/DDBJ databases">
        <title>Complete Genome Sequences of Extremely Thermoacidophilic, Metal-Mobilizing Type-Strain Members of the Archaeal Family Sulfolobaceae: Acidianus brierleyi DSM-1651T, Acidianus sulfidivorans DSM-18786T, Metallosphaera hakonensis DSM-7519T, and Metallosphaera prunae DSM-10039T.</title>
        <authorList>
            <person name="Counts J.A."/>
            <person name="Kelly R.M."/>
        </authorList>
    </citation>
    <scope>NUCLEOTIDE SEQUENCE [LARGE SCALE GENOMIC DNA]</scope>
    <source>
        <strain evidence="4 5">DSM 1651</strain>
    </source>
</reference>
<dbReference type="Pfam" id="PF00004">
    <property type="entry name" value="AAA"/>
    <property type="match status" value="1"/>
</dbReference>
<dbReference type="SUPFAM" id="SSF52540">
    <property type="entry name" value="P-loop containing nucleoside triphosphate hydrolases"/>
    <property type="match status" value="1"/>
</dbReference>
<dbReference type="InterPro" id="IPR015415">
    <property type="entry name" value="Spast_Vps4_C"/>
</dbReference>
<dbReference type="OrthoDB" id="77269at2157"/>
<dbReference type="GO" id="GO:0016887">
    <property type="term" value="F:ATP hydrolysis activity"/>
    <property type="evidence" value="ECO:0007669"/>
    <property type="project" value="InterPro"/>
</dbReference>
<dbReference type="KEGG" id="abri:DFR85_04520"/>
<feature type="domain" description="AAA+ ATPase" evidence="3">
    <location>
        <begin position="129"/>
        <end position="263"/>
    </location>
</feature>
<evidence type="ECO:0000256" key="1">
    <source>
        <dbReference type="ARBA" id="ARBA00022741"/>
    </source>
</evidence>
<dbReference type="RefSeq" id="WP_110269877.1">
    <property type="nucleotide sequence ID" value="NZ_CP029289.2"/>
</dbReference>
<dbReference type="InterPro" id="IPR050304">
    <property type="entry name" value="MT-severing_AAA_ATPase"/>
</dbReference>
<dbReference type="Gene3D" id="3.40.50.300">
    <property type="entry name" value="P-loop containing nucleotide triphosphate hydrolases"/>
    <property type="match status" value="1"/>
</dbReference>
<dbReference type="PANTHER" id="PTHR23074">
    <property type="entry name" value="AAA DOMAIN-CONTAINING"/>
    <property type="match status" value="1"/>
</dbReference>
<dbReference type="GO" id="GO:0005524">
    <property type="term" value="F:ATP binding"/>
    <property type="evidence" value="ECO:0007669"/>
    <property type="project" value="UniProtKB-KW"/>
</dbReference>
<dbReference type="InterPro" id="IPR041569">
    <property type="entry name" value="AAA_lid_3"/>
</dbReference>
<dbReference type="InterPro" id="IPR003959">
    <property type="entry name" value="ATPase_AAA_core"/>
</dbReference>
<organism evidence="4 5">
    <name type="scientific">Acidianus brierleyi</name>
    <dbReference type="NCBI Taxonomy" id="41673"/>
    <lineage>
        <taxon>Archaea</taxon>
        <taxon>Thermoproteota</taxon>
        <taxon>Thermoprotei</taxon>
        <taxon>Sulfolobales</taxon>
        <taxon>Sulfolobaceae</taxon>
        <taxon>Acidianus</taxon>
    </lineage>
</organism>
<accession>A0A2U9ID85</accession>
<keyword evidence="1" id="KW-0547">Nucleotide-binding</keyword>
<dbReference type="Pfam" id="PF09336">
    <property type="entry name" value="Vps4_C"/>
    <property type="match status" value="1"/>
</dbReference>
<dbReference type="InterPro" id="IPR027417">
    <property type="entry name" value="P-loop_NTPase"/>
</dbReference>
<dbReference type="GeneID" id="36831394"/>
<keyword evidence="5" id="KW-1185">Reference proteome</keyword>
<protein>
    <submittedName>
        <fullName evidence="4">ATP-binding protein</fullName>
    </submittedName>
</protein>
<evidence type="ECO:0000259" key="3">
    <source>
        <dbReference type="SMART" id="SM00382"/>
    </source>
</evidence>
<dbReference type="Proteomes" id="UP000248044">
    <property type="component" value="Chromosome"/>
</dbReference>
<evidence type="ECO:0000256" key="2">
    <source>
        <dbReference type="ARBA" id="ARBA00022840"/>
    </source>
</evidence>
<dbReference type="Gene3D" id="1.10.8.60">
    <property type="match status" value="1"/>
</dbReference>
<dbReference type="InterPro" id="IPR003593">
    <property type="entry name" value="AAA+_ATPase"/>
</dbReference>